<gene>
    <name evidence="1" type="ORF">ENO26_08865</name>
</gene>
<proteinExistence type="predicted"/>
<name>A0A7J2U4J6_9CREN</name>
<reference evidence="1" key="1">
    <citation type="journal article" date="2020" name="mSystems">
        <title>Genome- and Community-Level Interaction Insights into Carbon Utilization and Element Cycling Functions of Hydrothermarchaeota in Hydrothermal Sediment.</title>
        <authorList>
            <person name="Zhou Z."/>
            <person name="Liu Y."/>
            <person name="Xu W."/>
            <person name="Pan J."/>
            <person name="Luo Z.H."/>
            <person name="Li M."/>
        </authorList>
    </citation>
    <scope>NUCLEOTIDE SEQUENCE [LARGE SCALE GENOMIC DNA]</scope>
    <source>
        <strain evidence="1">SpSt-125</strain>
    </source>
</reference>
<evidence type="ECO:0000313" key="1">
    <source>
        <dbReference type="EMBL" id="HEM67651.1"/>
    </source>
</evidence>
<dbReference type="EMBL" id="DSEU01000060">
    <property type="protein sequence ID" value="HEM67651.1"/>
    <property type="molecule type" value="Genomic_DNA"/>
</dbReference>
<organism evidence="1">
    <name type="scientific">Ignisphaera aggregans</name>
    <dbReference type="NCBI Taxonomy" id="334771"/>
    <lineage>
        <taxon>Archaea</taxon>
        <taxon>Thermoproteota</taxon>
        <taxon>Thermoprotei</taxon>
        <taxon>Desulfurococcales</taxon>
        <taxon>Desulfurococcaceae</taxon>
        <taxon>Ignisphaera</taxon>
    </lineage>
</organism>
<dbReference type="AlphaFoldDB" id="A0A7J2U4J6"/>
<accession>A0A7J2U4J6</accession>
<sequence>MKPETQIPNQSQVQQLHQPLEFEAPCCESIRECNIRKIYIIGFRNGKPKVLRAIDAVRCYRGITKKFKFYPSLDVILVKYYRSNRGVHYITVLWKPESLTEEQARLVAAAALGIYEEEVIA</sequence>
<protein>
    <submittedName>
        <fullName evidence="1">Uncharacterized protein</fullName>
    </submittedName>
</protein>
<comment type="caution">
    <text evidence="1">The sequence shown here is derived from an EMBL/GenBank/DDBJ whole genome shotgun (WGS) entry which is preliminary data.</text>
</comment>